<evidence type="ECO:0000256" key="5">
    <source>
        <dbReference type="ARBA" id="ARBA00022946"/>
    </source>
</evidence>
<dbReference type="AlphaFoldDB" id="A0A1E4RDE9"/>
<evidence type="ECO:0000259" key="15">
    <source>
        <dbReference type="Pfam" id="PF05193"/>
    </source>
</evidence>
<keyword evidence="5" id="KW-0809">Transit peptide</keyword>
<evidence type="ECO:0000256" key="11">
    <source>
        <dbReference type="ARBA" id="ARBA00041372"/>
    </source>
</evidence>
<dbReference type="InterPro" id="IPR011249">
    <property type="entry name" value="Metalloenz_LuxS/M16"/>
</dbReference>
<gene>
    <name evidence="16" type="ORF">HYPBUDRAFT_114201</name>
</gene>
<dbReference type="SUPFAM" id="SSF63411">
    <property type="entry name" value="LuxS/MPP-like metallohydrolase"/>
    <property type="match status" value="2"/>
</dbReference>
<keyword evidence="7" id="KW-0496">Mitochondrion</keyword>
<evidence type="ECO:0000256" key="7">
    <source>
        <dbReference type="ARBA" id="ARBA00023128"/>
    </source>
</evidence>
<keyword evidence="4" id="KW-0999">Mitochondrion inner membrane</keyword>
<proteinExistence type="inferred from homology"/>
<dbReference type="GO" id="GO:0045275">
    <property type="term" value="C:respiratory chain complex III"/>
    <property type="evidence" value="ECO:0007669"/>
    <property type="project" value="EnsemblFungi"/>
</dbReference>
<keyword evidence="6" id="KW-0249">Electron transport</keyword>
<evidence type="ECO:0000256" key="12">
    <source>
        <dbReference type="ARBA" id="ARBA00041778"/>
    </source>
</evidence>
<dbReference type="FunFam" id="3.30.830.10:FF:000021">
    <property type="entry name" value="Cytochrome b-c1 complex subunit 2"/>
    <property type="match status" value="1"/>
</dbReference>
<dbReference type="GO" id="GO:0006122">
    <property type="term" value="P:mitochondrial electron transport, ubiquinol to cytochrome c"/>
    <property type="evidence" value="ECO:0007669"/>
    <property type="project" value="EnsemblFungi"/>
</dbReference>
<comment type="subcellular location">
    <subcellularLocation>
        <location evidence="1">Mitochondrion inner membrane</location>
        <topology evidence="1">Peripheral membrane protein</topology>
        <orientation evidence="1">Matrix side</orientation>
    </subcellularLocation>
</comment>
<feature type="domain" description="Peptidase M16 C-terminal" evidence="15">
    <location>
        <begin position="166"/>
        <end position="305"/>
    </location>
</feature>
<protein>
    <recommendedName>
        <fullName evidence="10">Cytochrome b-c1 complex subunit 2, mitochondrial</fullName>
    </recommendedName>
    <alternativeName>
        <fullName evidence="12">Complex III subunit 2</fullName>
    </alternativeName>
    <alternativeName>
        <fullName evidence="11">Core protein II</fullName>
    </alternativeName>
    <alternativeName>
        <fullName evidence="13">Ubiquinol-cytochrome-c reductase complex core protein 2</fullName>
    </alternativeName>
</protein>
<evidence type="ECO:0000256" key="1">
    <source>
        <dbReference type="ARBA" id="ARBA00004443"/>
    </source>
</evidence>
<dbReference type="GO" id="GO:0030061">
    <property type="term" value="C:mitochondrial crista"/>
    <property type="evidence" value="ECO:0007669"/>
    <property type="project" value="EnsemblFungi"/>
</dbReference>
<keyword evidence="17" id="KW-1185">Reference proteome</keyword>
<dbReference type="Proteomes" id="UP000095085">
    <property type="component" value="Unassembled WGS sequence"/>
</dbReference>
<evidence type="ECO:0000313" key="16">
    <source>
        <dbReference type="EMBL" id="ODV65299.1"/>
    </source>
</evidence>
<dbReference type="InterPro" id="IPR011765">
    <property type="entry name" value="Pept_M16_N"/>
</dbReference>
<sequence>MLSRVSARSYSTAAQSVKVLSREAPGNLSTLSVVVNNAGSKNGKSGIAHLLSKYNFLNTEVKSALRFTRESELLGARYNTNVTRDAIILNTSFLREDLPYFVEALGNVLTKTSFRPHELNETVLPVAKAEYQEAIKSNNFVALEALHELTFRRGYGKPLYYDGLSKISVEDIQQYATEVYNVNNINLVASGVNKEDLTKFIGETSFSELKSGSSTPVETATFQGQESRIRSNGENVAIIGVPVAKADFAKYEVLSASIGNSVLQGVVSPLSKIPGADSQLFKYQDAGLFVVSVSNSDAQVVADGIRSAKQIVQSVTSSQLADSVKAAQLVLALQDSFEFPHDVKVSEASAQQPAKVDNFNYVAVGNTDVLPYANEL</sequence>
<dbReference type="GO" id="GO:0008121">
    <property type="term" value="F:quinol-cytochrome-c reductase activity"/>
    <property type="evidence" value="ECO:0007669"/>
    <property type="project" value="EnsemblFungi"/>
</dbReference>
<dbReference type="STRING" id="984485.A0A1E4RDE9"/>
<keyword evidence="8" id="KW-0472">Membrane</keyword>
<evidence type="ECO:0000256" key="6">
    <source>
        <dbReference type="ARBA" id="ARBA00022982"/>
    </source>
</evidence>
<evidence type="ECO:0000256" key="2">
    <source>
        <dbReference type="ARBA" id="ARBA00022448"/>
    </source>
</evidence>
<evidence type="ECO:0000256" key="13">
    <source>
        <dbReference type="ARBA" id="ARBA00042707"/>
    </source>
</evidence>
<dbReference type="PANTHER" id="PTHR11851">
    <property type="entry name" value="METALLOPROTEASE"/>
    <property type="match status" value="1"/>
</dbReference>
<dbReference type="PANTHER" id="PTHR11851:SF209">
    <property type="entry name" value="CYTOCHROME B-C1 COMPLEX SUBUNIT 2, MITOCHONDRIAL"/>
    <property type="match status" value="1"/>
</dbReference>
<accession>A0A1E4RDE9</accession>
<organism evidence="16 17">
    <name type="scientific">Hyphopichia burtonii NRRL Y-1933</name>
    <dbReference type="NCBI Taxonomy" id="984485"/>
    <lineage>
        <taxon>Eukaryota</taxon>
        <taxon>Fungi</taxon>
        <taxon>Dikarya</taxon>
        <taxon>Ascomycota</taxon>
        <taxon>Saccharomycotina</taxon>
        <taxon>Pichiomycetes</taxon>
        <taxon>Debaryomycetaceae</taxon>
        <taxon>Hyphopichia</taxon>
    </lineage>
</organism>
<name>A0A1E4RDE9_9ASCO</name>
<comment type="similarity">
    <text evidence="9">Belongs to the peptidase M16 family. UQCRC2/QCR2 subfamily.</text>
</comment>
<dbReference type="GO" id="GO:0046872">
    <property type="term" value="F:metal ion binding"/>
    <property type="evidence" value="ECO:0007669"/>
    <property type="project" value="InterPro"/>
</dbReference>
<evidence type="ECO:0000256" key="3">
    <source>
        <dbReference type="ARBA" id="ARBA00022660"/>
    </source>
</evidence>
<evidence type="ECO:0000259" key="14">
    <source>
        <dbReference type="Pfam" id="PF00675"/>
    </source>
</evidence>
<dbReference type="GeneID" id="30993577"/>
<dbReference type="OrthoDB" id="6369905at2759"/>
<evidence type="ECO:0000256" key="8">
    <source>
        <dbReference type="ARBA" id="ARBA00023136"/>
    </source>
</evidence>
<dbReference type="EMBL" id="KV454545">
    <property type="protein sequence ID" value="ODV65299.1"/>
    <property type="molecule type" value="Genomic_DNA"/>
</dbReference>
<dbReference type="InterPro" id="IPR007863">
    <property type="entry name" value="Peptidase_M16_C"/>
</dbReference>
<reference evidence="17" key="1">
    <citation type="submission" date="2016-05" db="EMBL/GenBank/DDBJ databases">
        <title>Comparative genomics of biotechnologically important yeasts.</title>
        <authorList>
            <consortium name="DOE Joint Genome Institute"/>
            <person name="Riley R."/>
            <person name="Haridas S."/>
            <person name="Wolfe K.H."/>
            <person name="Lopes M.R."/>
            <person name="Hittinger C.T."/>
            <person name="Goker M."/>
            <person name="Salamov A."/>
            <person name="Wisecaver J."/>
            <person name="Long T.M."/>
            <person name="Aerts A.L."/>
            <person name="Barry K."/>
            <person name="Choi C."/>
            <person name="Clum A."/>
            <person name="Coughlan A.Y."/>
            <person name="Deshpande S."/>
            <person name="Douglass A.P."/>
            <person name="Hanson S.J."/>
            <person name="Klenk H.-P."/>
            <person name="Labutti K."/>
            <person name="Lapidus A."/>
            <person name="Lindquist E."/>
            <person name="Lipzen A."/>
            <person name="Meier-Kolthoff J.P."/>
            <person name="Ohm R.A."/>
            <person name="Otillar R.P."/>
            <person name="Pangilinan J."/>
            <person name="Peng Y."/>
            <person name="Rokas A."/>
            <person name="Rosa C.A."/>
            <person name="Scheuner C."/>
            <person name="Sibirny A.A."/>
            <person name="Slot J.C."/>
            <person name="Stielow J.B."/>
            <person name="Sun H."/>
            <person name="Kurtzman C.P."/>
            <person name="Blackwell M."/>
            <person name="Grigoriev I.V."/>
            <person name="Jeffries T.W."/>
        </authorList>
    </citation>
    <scope>NUCLEOTIDE SEQUENCE [LARGE SCALE GENOMIC DNA]</scope>
    <source>
        <strain evidence="17">NRRL Y-1933</strain>
    </source>
</reference>
<feature type="domain" description="Peptidase M16 N-terminal" evidence="14">
    <location>
        <begin position="19"/>
        <end position="161"/>
    </location>
</feature>
<evidence type="ECO:0000256" key="10">
    <source>
        <dbReference type="ARBA" id="ARBA00040751"/>
    </source>
</evidence>
<dbReference type="Gene3D" id="3.30.830.10">
    <property type="entry name" value="Metalloenzyme, LuxS/M16 peptidase-like"/>
    <property type="match status" value="2"/>
</dbReference>
<evidence type="ECO:0000256" key="9">
    <source>
        <dbReference type="ARBA" id="ARBA00038146"/>
    </source>
</evidence>
<keyword evidence="3" id="KW-0679">Respiratory chain</keyword>
<dbReference type="InterPro" id="IPR050361">
    <property type="entry name" value="MPP/UQCRC_Complex"/>
</dbReference>
<dbReference type="Pfam" id="PF00675">
    <property type="entry name" value="Peptidase_M16"/>
    <property type="match status" value="1"/>
</dbReference>
<evidence type="ECO:0000313" key="17">
    <source>
        <dbReference type="Proteomes" id="UP000095085"/>
    </source>
</evidence>
<dbReference type="RefSeq" id="XP_020074366.1">
    <property type="nucleotide sequence ID" value="XM_020219027.1"/>
</dbReference>
<keyword evidence="2" id="KW-0813">Transport</keyword>
<dbReference type="Pfam" id="PF05193">
    <property type="entry name" value="Peptidase_M16_C"/>
    <property type="match status" value="1"/>
</dbReference>
<evidence type="ECO:0000256" key="4">
    <source>
        <dbReference type="ARBA" id="ARBA00022792"/>
    </source>
</evidence>